<evidence type="ECO:0000313" key="1">
    <source>
        <dbReference type="EMBL" id="CAK5048730.1"/>
    </source>
</evidence>
<gene>
    <name evidence="1" type="ORF">MENTE1834_LOCUS12819</name>
</gene>
<comment type="caution">
    <text evidence="1">The sequence shown here is derived from an EMBL/GenBank/DDBJ whole genome shotgun (WGS) entry which is preliminary data.</text>
</comment>
<reference evidence="1" key="1">
    <citation type="submission" date="2023-11" db="EMBL/GenBank/DDBJ databases">
        <authorList>
            <person name="Poullet M."/>
        </authorList>
    </citation>
    <scope>NUCLEOTIDE SEQUENCE</scope>
    <source>
        <strain evidence="1">E1834</strain>
    </source>
</reference>
<dbReference type="EMBL" id="CAVMJV010000013">
    <property type="protein sequence ID" value="CAK5048730.1"/>
    <property type="molecule type" value="Genomic_DNA"/>
</dbReference>
<accession>A0ACB0YIV2</accession>
<name>A0ACB0YIV2_MELEN</name>
<keyword evidence="2" id="KW-1185">Reference proteome</keyword>
<dbReference type="Proteomes" id="UP001497535">
    <property type="component" value="Unassembled WGS sequence"/>
</dbReference>
<protein>
    <submittedName>
        <fullName evidence="1">Uncharacterized protein</fullName>
    </submittedName>
</protein>
<organism evidence="1 2">
    <name type="scientific">Meloidogyne enterolobii</name>
    <name type="common">Root-knot nematode worm</name>
    <name type="synonym">Meloidogyne mayaguensis</name>
    <dbReference type="NCBI Taxonomy" id="390850"/>
    <lineage>
        <taxon>Eukaryota</taxon>
        <taxon>Metazoa</taxon>
        <taxon>Ecdysozoa</taxon>
        <taxon>Nematoda</taxon>
        <taxon>Chromadorea</taxon>
        <taxon>Rhabditida</taxon>
        <taxon>Tylenchina</taxon>
        <taxon>Tylenchomorpha</taxon>
        <taxon>Tylenchoidea</taxon>
        <taxon>Meloidogynidae</taxon>
        <taxon>Meloidogyninae</taxon>
        <taxon>Meloidogyne</taxon>
    </lineage>
</organism>
<evidence type="ECO:0000313" key="2">
    <source>
        <dbReference type="Proteomes" id="UP001497535"/>
    </source>
</evidence>
<proteinExistence type="predicted"/>
<sequence length="159" mass="18325">MDVEIQLIHSTQIGSLLNPNLFFPLPFFRNVSLPPSPPNFKYFTKSSKNQTNKTTPIRILQLSDIHFDPAYLEGSEADCEEPVCCIKMPKKGESVKKKAGYWGTAAKCDIPLRTVENLLEHINRTHKLDFVLLSGDYLHHRDWGNSLFYHLNLFNFVFK</sequence>